<dbReference type="GO" id="GO:0006313">
    <property type="term" value="P:DNA transposition"/>
    <property type="evidence" value="ECO:0007669"/>
    <property type="project" value="InterPro"/>
</dbReference>
<dbReference type="PANTHER" id="PTHR33360">
    <property type="entry name" value="TRANSPOSASE FOR INSERTION SEQUENCE ELEMENT IS200"/>
    <property type="match status" value="1"/>
</dbReference>
<comment type="caution">
    <text evidence="2">The sequence shown here is derived from an EMBL/GenBank/DDBJ whole genome shotgun (WGS) entry which is preliminary data.</text>
</comment>
<dbReference type="eggNOG" id="COG1943">
    <property type="taxonomic scope" value="Bacteria"/>
</dbReference>
<dbReference type="EMBL" id="JOKH01000002">
    <property type="protein sequence ID" value="KEQ18161.1"/>
    <property type="molecule type" value="Genomic_DNA"/>
</dbReference>
<name>A0A081NI88_9GAMM</name>
<proteinExistence type="predicted"/>
<protein>
    <submittedName>
        <fullName evidence="2">Transposase</fullName>
    </submittedName>
</protein>
<dbReference type="InterPro" id="IPR002686">
    <property type="entry name" value="Transposase_17"/>
</dbReference>
<evidence type="ECO:0000313" key="3">
    <source>
        <dbReference type="Proteomes" id="UP000028073"/>
    </source>
</evidence>
<reference evidence="2 3" key="1">
    <citation type="submission" date="2014-06" db="EMBL/GenBank/DDBJ databases">
        <title>Whole Genome Sequences of Three Symbiotic Endozoicomonas Bacteria.</title>
        <authorList>
            <person name="Neave M.J."/>
            <person name="Apprill A."/>
            <person name="Voolstra C.R."/>
        </authorList>
    </citation>
    <scope>NUCLEOTIDE SEQUENCE [LARGE SCALE GENOMIC DNA]</scope>
    <source>
        <strain evidence="2 3">DSM 25634</strain>
    </source>
</reference>
<keyword evidence="3" id="KW-1185">Reference proteome</keyword>
<accession>A0A081NI88</accession>
<dbReference type="RefSeq" id="WP_034835265.1">
    <property type="nucleotide sequence ID" value="NZ_JOKH01000002.1"/>
</dbReference>
<dbReference type="GO" id="GO:0004803">
    <property type="term" value="F:transposase activity"/>
    <property type="evidence" value="ECO:0007669"/>
    <property type="project" value="InterPro"/>
</dbReference>
<dbReference type="AlphaFoldDB" id="A0A081NI88"/>
<dbReference type="Proteomes" id="UP000028073">
    <property type="component" value="Unassembled WGS sequence"/>
</dbReference>
<dbReference type="GO" id="GO:0003677">
    <property type="term" value="F:DNA binding"/>
    <property type="evidence" value="ECO:0007669"/>
    <property type="project" value="InterPro"/>
</dbReference>
<sequence length="150" mass="17791">MPDYKSLTHTRWDCKYHVVFIPKKRQKVIYGSLRKFLGAIFHELAKRKECEIIEGHLMRVHVHICISIPPKYSVSYVVGYLKGKCAIAIARHFKGKQRNFSGEHFWARGYFVSTVGLDEDMVREYIRNQEKNDESRDQLRFGFEPRPWAQ</sequence>
<dbReference type="NCBIfam" id="NF033573">
    <property type="entry name" value="transpos_IS200"/>
    <property type="match status" value="1"/>
</dbReference>
<dbReference type="PANTHER" id="PTHR33360:SF2">
    <property type="entry name" value="TRANSPOSASE FOR INSERTION SEQUENCE ELEMENT IS200"/>
    <property type="match status" value="1"/>
</dbReference>
<gene>
    <name evidence="2" type="ORF">GZ78_11435</name>
</gene>
<dbReference type="InterPro" id="IPR036515">
    <property type="entry name" value="Transposase_17_sf"/>
</dbReference>
<organism evidence="2 3">
    <name type="scientific">Endozoicomonas numazuensis</name>
    <dbReference type="NCBI Taxonomy" id="1137799"/>
    <lineage>
        <taxon>Bacteria</taxon>
        <taxon>Pseudomonadati</taxon>
        <taxon>Pseudomonadota</taxon>
        <taxon>Gammaproteobacteria</taxon>
        <taxon>Oceanospirillales</taxon>
        <taxon>Endozoicomonadaceae</taxon>
        <taxon>Endozoicomonas</taxon>
    </lineage>
</organism>
<dbReference type="OrthoDB" id="9798161at2"/>
<evidence type="ECO:0000313" key="2">
    <source>
        <dbReference type="EMBL" id="KEQ18161.1"/>
    </source>
</evidence>
<evidence type="ECO:0000259" key="1">
    <source>
        <dbReference type="SMART" id="SM01321"/>
    </source>
</evidence>
<dbReference type="SMART" id="SM01321">
    <property type="entry name" value="Y1_Tnp"/>
    <property type="match status" value="1"/>
</dbReference>
<dbReference type="SUPFAM" id="SSF143422">
    <property type="entry name" value="Transposase IS200-like"/>
    <property type="match status" value="1"/>
</dbReference>
<feature type="domain" description="Transposase IS200-like" evidence="1">
    <location>
        <begin position="11"/>
        <end position="129"/>
    </location>
</feature>
<dbReference type="Pfam" id="PF01797">
    <property type="entry name" value="Y1_Tnp"/>
    <property type="match status" value="1"/>
</dbReference>
<dbReference type="Gene3D" id="3.30.70.1290">
    <property type="entry name" value="Transposase IS200-like"/>
    <property type="match status" value="1"/>
</dbReference>